<comment type="caution">
    <text evidence="2">The sequence shown here is derived from an EMBL/GenBank/DDBJ whole genome shotgun (WGS) entry which is preliminary data.</text>
</comment>
<evidence type="ECO:0000313" key="2">
    <source>
        <dbReference type="EMBL" id="KUN87759.1"/>
    </source>
</evidence>
<dbReference type="EMBL" id="LMWX01000013">
    <property type="protein sequence ID" value="KUN87759.1"/>
    <property type="molecule type" value="Genomic_DNA"/>
</dbReference>
<name>A0A101T8N5_9ACTN</name>
<feature type="region of interest" description="Disordered" evidence="1">
    <location>
        <begin position="1"/>
        <end position="26"/>
    </location>
</feature>
<proteinExistence type="predicted"/>
<gene>
    <name evidence="2" type="ORF">AQJ66_08975</name>
</gene>
<evidence type="ECO:0000256" key="1">
    <source>
        <dbReference type="SAM" id="MobiDB-lite"/>
    </source>
</evidence>
<dbReference type="OrthoDB" id="3855399at2"/>
<dbReference type="RefSeq" id="WP_061918901.1">
    <property type="nucleotide sequence ID" value="NZ_KQ948853.1"/>
</dbReference>
<dbReference type="AlphaFoldDB" id="A0A101T8N5"/>
<sequence>MTIPAEAIGTARVAHGSTHGHGLRRVPDEDGAVACTVGSATNLVIDLEEPVLVRLRKGPPVLASRIYAAADRPAEAARSISRSIAGGTKP</sequence>
<reference evidence="2 3" key="1">
    <citation type="submission" date="2015-10" db="EMBL/GenBank/DDBJ databases">
        <title>Draft genome sequence of Streptomyces bungoensis DSM 41781, type strain for the species Streptomyces bungoensis.</title>
        <authorList>
            <person name="Ruckert C."/>
            <person name="Winkler A."/>
            <person name="Kalinowski J."/>
            <person name="Kampfer P."/>
            <person name="Glaeser S."/>
        </authorList>
    </citation>
    <scope>NUCLEOTIDE SEQUENCE [LARGE SCALE GENOMIC DNA]</scope>
    <source>
        <strain evidence="2 3">DSM 41781</strain>
    </source>
</reference>
<keyword evidence="3" id="KW-1185">Reference proteome</keyword>
<evidence type="ECO:0000313" key="3">
    <source>
        <dbReference type="Proteomes" id="UP000053024"/>
    </source>
</evidence>
<accession>A0A101T8N5</accession>
<protein>
    <submittedName>
        <fullName evidence="2">Uncharacterized protein</fullName>
    </submittedName>
</protein>
<organism evidence="2 3">
    <name type="scientific">Streptomyces bungoensis</name>
    <dbReference type="NCBI Taxonomy" id="285568"/>
    <lineage>
        <taxon>Bacteria</taxon>
        <taxon>Bacillati</taxon>
        <taxon>Actinomycetota</taxon>
        <taxon>Actinomycetes</taxon>
        <taxon>Kitasatosporales</taxon>
        <taxon>Streptomycetaceae</taxon>
        <taxon>Streptomyces</taxon>
    </lineage>
</organism>
<dbReference type="STRING" id="285568.AQJ66_08975"/>
<dbReference type="Proteomes" id="UP000053024">
    <property type="component" value="Unassembled WGS sequence"/>
</dbReference>